<evidence type="ECO:0000256" key="4">
    <source>
        <dbReference type="ARBA" id="ARBA00022692"/>
    </source>
</evidence>
<reference evidence="11" key="1">
    <citation type="submission" date="2022-11" db="UniProtKB">
        <authorList>
            <consortium name="EnsemblMetazoa"/>
        </authorList>
    </citation>
    <scope>IDENTIFICATION</scope>
</reference>
<name>A0A914AGK7_PATMI</name>
<dbReference type="InterPro" id="IPR001905">
    <property type="entry name" value="Ammonium_transpt"/>
</dbReference>
<feature type="transmembrane region" description="Helical" evidence="8">
    <location>
        <begin position="180"/>
        <end position="203"/>
    </location>
</feature>
<evidence type="ECO:0000256" key="1">
    <source>
        <dbReference type="ARBA" id="ARBA00004141"/>
    </source>
</evidence>
<dbReference type="InterPro" id="IPR029020">
    <property type="entry name" value="Ammonium/urea_transptr"/>
</dbReference>
<feature type="transmembrane region" description="Helical" evidence="8">
    <location>
        <begin position="74"/>
        <end position="92"/>
    </location>
</feature>
<dbReference type="FunFam" id="1.10.3430.10:FF:000008">
    <property type="entry name" value="Ammonium transporter"/>
    <property type="match status" value="1"/>
</dbReference>
<evidence type="ECO:0000256" key="5">
    <source>
        <dbReference type="ARBA" id="ARBA00022989"/>
    </source>
</evidence>
<evidence type="ECO:0000313" key="11">
    <source>
        <dbReference type="EnsemblMetazoa" id="XP_038062656.1"/>
    </source>
</evidence>
<organism evidence="11 12">
    <name type="scientific">Patiria miniata</name>
    <name type="common">Bat star</name>
    <name type="synonym">Asterina miniata</name>
    <dbReference type="NCBI Taxonomy" id="46514"/>
    <lineage>
        <taxon>Eukaryota</taxon>
        <taxon>Metazoa</taxon>
        <taxon>Echinodermata</taxon>
        <taxon>Eleutherozoa</taxon>
        <taxon>Asterozoa</taxon>
        <taxon>Asteroidea</taxon>
        <taxon>Valvatacea</taxon>
        <taxon>Valvatida</taxon>
        <taxon>Asterinidae</taxon>
        <taxon>Patiria</taxon>
    </lineage>
</organism>
<keyword evidence="5 8" id="KW-1133">Transmembrane helix</keyword>
<dbReference type="NCBIfam" id="TIGR00836">
    <property type="entry name" value="amt"/>
    <property type="match status" value="1"/>
</dbReference>
<dbReference type="Gene3D" id="1.10.3430.10">
    <property type="entry name" value="Ammonium transporter AmtB like domains"/>
    <property type="match status" value="1"/>
</dbReference>
<evidence type="ECO:0000256" key="3">
    <source>
        <dbReference type="ARBA" id="ARBA00022448"/>
    </source>
</evidence>
<feature type="transmembrane region" description="Helical" evidence="8">
    <location>
        <begin position="340"/>
        <end position="361"/>
    </location>
</feature>
<dbReference type="OMA" id="VVWVLMD"/>
<dbReference type="GO" id="GO:0005886">
    <property type="term" value="C:plasma membrane"/>
    <property type="evidence" value="ECO:0007669"/>
    <property type="project" value="UniProtKB-SubCell"/>
</dbReference>
<feature type="region of interest" description="Disordered" evidence="9">
    <location>
        <begin position="478"/>
        <end position="578"/>
    </location>
</feature>
<evidence type="ECO:0000256" key="6">
    <source>
        <dbReference type="ARBA" id="ARBA00023136"/>
    </source>
</evidence>
<comment type="subcellular location">
    <subcellularLocation>
        <location evidence="8">Cell membrane</location>
        <topology evidence="8">Multi-pass membrane protein</topology>
    </subcellularLocation>
    <subcellularLocation>
        <location evidence="1">Membrane</location>
        <topology evidence="1">Multi-pass membrane protein</topology>
    </subcellularLocation>
</comment>
<dbReference type="GeneID" id="119733152"/>
<dbReference type="Proteomes" id="UP000887568">
    <property type="component" value="Unplaced"/>
</dbReference>
<sequence length="578" mass="62673">MAFTTLQPLPDYLKATNYTVLYQDKPPTRWDDATWILTSAFIIFTMQSGFGLLESGSASQKNEVNIMVKNAVDVLFGGISYWMFGYGLSFGHENSNPFVGVGDFFMDRESSDDDLGDDFAHFFFHASFATTATTIVSGAMAERTKLETYIVFSFLNTVVYCIPAHWMWGEDGWLKTMGAVDIAGAGAVHMVGGVTGLVATLILKPRTGRFVEGCEAPQMGSATNAIFGLFMLWWGWLGFNCGSTYGITDKKWILATRSAVATITASIGGGMSAIFLSYVTRRKKFDVSYIISGILGSLVAISAFCALAQPWHGLVIGIVGAIIACLGCKATERLRIDDPVGVVPVHALAAIWGLLAVGIFGDEDNLGTKVPLNTKKGLIAGGGWELLGVQALACVSIVVWTAVTSYICLILLDVTMGLRVPLHEELLGADIVEHSLNGSYDKRTGEWRDHHGNILAVIKKGKTEEHYLKVIREVHEGLRRGDSPSGASSTKKSAFGFRRSDTSESDIRAFMNGRQGNGAPGSPGEPARESSGEGTKLRRRVQNGNRQRNKLWRGWTPGTRQRGRSGDEGRVNAIGLQV</sequence>
<proteinExistence type="inferred from homology"/>
<feature type="transmembrane region" description="Helical" evidence="8">
    <location>
        <begin position="33"/>
        <end position="53"/>
    </location>
</feature>
<dbReference type="OrthoDB" id="534912at2759"/>
<evidence type="ECO:0000313" key="12">
    <source>
        <dbReference type="Proteomes" id="UP000887568"/>
    </source>
</evidence>
<feature type="compositionally biased region" description="Basic and acidic residues" evidence="9">
    <location>
        <begin position="498"/>
        <end position="507"/>
    </location>
</feature>
<evidence type="ECO:0000256" key="2">
    <source>
        <dbReference type="ARBA" id="ARBA00005887"/>
    </source>
</evidence>
<feature type="transmembrane region" description="Helical" evidence="8">
    <location>
        <begin position="148"/>
        <end position="168"/>
    </location>
</feature>
<feature type="transmembrane region" description="Helical" evidence="8">
    <location>
        <begin position="224"/>
        <end position="247"/>
    </location>
</feature>
<dbReference type="RefSeq" id="XP_038062656.1">
    <property type="nucleotide sequence ID" value="XM_038206728.1"/>
</dbReference>
<accession>A0A914AGK7</accession>
<dbReference type="GO" id="GO:0097272">
    <property type="term" value="P:ammonium homeostasis"/>
    <property type="evidence" value="ECO:0007669"/>
    <property type="project" value="TreeGrafter"/>
</dbReference>
<dbReference type="AlphaFoldDB" id="A0A914AGK7"/>
<feature type="transmembrane region" description="Helical" evidence="8">
    <location>
        <begin position="387"/>
        <end position="412"/>
    </location>
</feature>
<evidence type="ECO:0000256" key="9">
    <source>
        <dbReference type="SAM" id="MobiDB-lite"/>
    </source>
</evidence>
<dbReference type="InterPro" id="IPR024041">
    <property type="entry name" value="NH4_transpt_AmtB-like_dom"/>
</dbReference>
<keyword evidence="12" id="KW-1185">Reference proteome</keyword>
<keyword evidence="4 8" id="KW-0812">Transmembrane</keyword>
<dbReference type="Pfam" id="PF00909">
    <property type="entry name" value="Ammonium_transp"/>
    <property type="match status" value="1"/>
</dbReference>
<dbReference type="PANTHER" id="PTHR11730">
    <property type="entry name" value="AMMONIUM TRANSPORTER"/>
    <property type="match status" value="1"/>
</dbReference>
<comment type="similarity">
    <text evidence="2 8">Belongs to the ammonia transporter channel (TC 1.A.11.2) family.</text>
</comment>
<feature type="transmembrane region" description="Helical" evidence="8">
    <location>
        <begin position="259"/>
        <end position="280"/>
    </location>
</feature>
<keyword evidence="3 8" id="KW-0813">Transport</keyword>
<evidence type="ECO:0000259" key="10">
    <source>
        <dbReference type="Pfam" id="PF00909"/>
    </source>
</evidence>
<protein>
    <recommendedName>
        <fullName evidence="8">Ammonium transporter</fullName>
    </recommendedName>
</protein>
<feature type="compositionally biased region" description="Basic residues" evidence="9">
    <location>
        <begin position="537"/>
        <end position="551"/>
    </location>
</feature>
<dbReference type="EnsemblMetazoa" id="XM_038206728.1">
    <property type="protein sequence ID" value="XP_038062656.1"/>
    <property type="gene ID" value="LOC119733152"/>
</dbReference>
<feature type="transmembrane region" description="Helical" evidence="8">
    <location>
        <begin position="287"/>
        <end position="304"/>
    </location>
</feature>
<evidence type="ECO:0000256" key="8">
    <source>
        <dbReference type="RuleBase" id="RU362002"/>
    </source>
</evidence>
<dbReference type="PANTHER" id="PTHR11730:SF58">
    <property type="entry name" value="AMMONIUM TRANSPORTER"/>
    <property type="match status" value="1"/>
</dbReference>
<feature type="domain" description="Ammonium transporter AmtB-like" evidence="10">
    <location>
        <begin position="35"/>
        <end position="436"/>
    </location>
</feature>
<keyword evidence="7 8" id="KW-0924">Ammonia transport</keyword>
<feature type="transmembrane region" description="Helical" evidence="8">
    <location>
        <begin position="119"/>
        <end position="141"/>
    </location>
</feature>
<keyword evidence="6 8" id="KW-0472">Membrane</keyword>
<dbReference type="GO" id="GO:0008519">
    <property type="term" value="F:ammonium channel activity"/>
    <property type="evidence" value="ECO:0007669"/>
    <property type="project" value="InterPro"/>
</dbReference>
<dbReference type="SUPFAM" id="SSF111352">
    <property type="entry name" value="Ammonium transporter"/>
    <property type="match status" value="1"/>
</dbReference>
<evidence type="ECO:0000256" key="7">
    <source>
        <dbReference type="ARBA" id="ARBA00023177"/>
    </source>
</evidence>
<feature type="transmembrane region" description="Helical" evidence="8">
    <location>
        <begin position="310"/>
        <end position="328"/>
    </location>
</feature>